<dbReference type="GO" id="GO:0016757">
    <property type="term" value="F:glycosyltransferase activity"/>
    <property type="evidence" value="ECO:0007669"/>
    <property type="project" value="InterPro"/>
</dbReference>
<name>A0A4E0R321_9GAMM</name>
<proteinExistence type="predicted"/>
<dbReference type="Gene3D" id="3.40.50.2000">
    <property type="entry name" value="Glycogen Phosphorylase B"/>
    <property type="match status" value="2"/>
</dbReference>
<evidence type="ECO:0000259" key="1">
    <source>
        <dbReference type="Pfam" id="PF00534"/>
    </source>
</evidence>
<dbReference type="EMBL" id="JSZA02000035">
    <property type="protein sequence ID" value="TGO03172.1"/>
    <property type="molecule type" value="Genomic_DNA"/>
</dbReference>
<accession>A0A4E0R321</accession>
<dbReference type="PANTHER" id="PTHR12526:SF635">
    <property type="entry name" value="GLYCOSYL TRANSFERASE GROUP 1"/>
    <property type="match status" value="1"/>
</dbReference>
<organism evidence="2 3">
    <name type="scientific">Candidatus Thiomargarita nelsonii</name>
    <dbReference type="NCBI Taxonomy" id="1003181"/>
    <lineage>
        <taxon>Bacteria</taxon>
        <taxon>Pseudomonadati</taxon>
        <taxon>Pseudomonadota</taxon>
        <taxon>Gammaproteobacteria</taxon>
        <taxon>Thiotrichales</taxon>
        <taxon>Thiotrichaceae</taxon>
        <taxon>Thiomargarita</taxon>
    </lineage>
</organism>
<dbReference type="AlphaFoldDB" id="A0A4E0R321"/>
<evidence type="ECO:0000313" key="3">
    <source>
        <dbReference type="Proteomes" id="UP000030428"/>
    </source>
</evidence>
<reference evidence="2 3" key="1">
    <citation type="journal article" date="2016" name="Front. Microbiol.">
        <title>Single-Cell (Meta-)Genomics of a Dimorphic Candidatus Thiomargarita nelsonii Reveals Genomic Plasticity.</title>
        <authorList>
            <person name="Flood B.E."/>
            <person name="Fliss P."/>
            <person name="Jones D.S."/>
            <person name="Dick G.J."/>
            <person name="Jain S."/>
            <person name="Kaster A.K."/>
            <person name="Winkel M."/>
            <person name="Mussmann M."/>
            <person name="Bailey J."/>
        </authorList>
    </citation>
    <scope>NUCLEOTIDE SEQUENCE [LARGE SCALE GENOMIC DNA]</scope>
    <source>
        <strain evidence="2">Hydrate Ridge</strain>
    </source>
</reference>
<evidence type="ECO:0000313" key="2">
    <source>
        <dbReference type="EMBL" id="TGO03172.1"/>
    </source>
</evidence>
<dbReference type="Proteomes" id="UP000030428">
    <property type="component" value="Unassembled WGS sequence"/>
</dbReference>
<dbReference type="Pfam" id="PF00534">
    <property type="entry name" value="Glycos_transf_1"/>
    <property type="match status" value="1"/>
</dbReference>
<dbReference type="InterPro" id="IPR001296">
    <property type="entry name" value="Glyco_trans_1"/>
</dbReference>
<keyword evidence="3" id="KW-1185">Reference proteome</keyword>
<feature type="domain" description="Glycosyl transferase family 1" evidence="1">
    <location>
        <begin position="216"/>
        <end position="351"/>
    </location>
</feature>
<dbReference type="PANTHER" id="PTHR12526">
    <property type="entry name" value="GLYCOSYLTRANSFERASE"/>
    <property type="match status" value="1"/>
</dbReference>
<sequence>MKKILLSAFSCRPNSGSERGVGWHWAIEIAKLGHEVWVLTHPKHQATIEATLDDLAVAEHLHFIYYQIPNSLGGWWKGERGIYLYYLLWQWGAYRFIKSTHAHFDIVHHITFGGIRTPSFMGGLDIPFIFGPVGGGERAPWRLRFGYNLRGWISDALRDISNAWIKISPLMRLTFRQAKVIYVRSSQTRQIIPKKFRTKTQLYLGIGLTEQLNIKHNNANTFQVLYAGRFLHWKGMHLGFAAFKHLLKTEPKARLTLVGDGKDAKRWQRLVEHLGLQNKIDWIPTISQAKLFHLYAQHDVFLFPSLRDSAGMAVLEAMAHGLPVICLDLGGPGMMVDSSCGRVIATQNATEQIVIQKLGSALIELAQDSTLRTQLAAGATRRAQTYTWEKVVRQLYKEIKLDTRCSSFF</sequence>
<dbReference type="GO" id="GO:1901135">
    <property type="term" value="P:carbohydrate derivative metabolic process"/>
    <property type="evidence" value="ECO:0007669"/>
    <property type="project" value="UniProtKB-ARBA"/>
</dbReference>
<comment type="caution">
    <text evidence="2">The sequence shown here is derived from an EMBL/GenBank/DDBJ whole genome shotgun (WGS) entry which is preliminary data.</text>
</comment>
<dbReference type="CDD" id="cd03801">
    <property type="entry name" value="GT4_PimA-like"/>
    <property type="match status" value="1"/>
</dbReference>
<protein>
    <recommendedName>
        <fullName evidence="1">Glycosyl transferase family 1 domain-containing protein</fullName>
    </recommendedName>
</protein>
<dbReference type="SUPFAM" id="SSF53756">
    <property type="entry name" value="UDP-Glycosyltransferase/glycogen phosphorylase"/>
    <property type="match status" value="1"/>
</dbReference>
<gene>
    <name evidence="2" type="ORF">PN36_11370</name>
</gene>